<keyword evidence="3" id="KW-1185">Reference proteome</keyword>
<protein>
    <submittedName>
        <fullName evidence="2">Uncharacterized protein</fullName>
    </submittedName>
</protein>
<feature type="compositionally biased region" description="Basic and acidic residues" evidence="1">
    <location>
        <begin position="54"/>
        <end position="67"/>
    </location>
</feature>
<evidence type="ECO:0000313" key="2">
    <source>
        <dbReference type="EMBL" id="PAV71119.1"/>
    </source>
</evidence>
<reference evidence="2 3" key="1">
    <citation type="journal article" date="2017" name="Curr. Biol.">
        <title>Genome architecture and evolution of a unichromosomal asexual nematode.</title>
        <authorList>
            <person name="Fradin H."/>
            <person name="Zegar C."/>
            <person name="Gutwein M."/>
            <person name="Lucas J."/>
            <person name="Kovtun M."/>
            <person name="Corcoran D."/>
            <person name="Baugh L.R."/>
            <person name="Kiontke K."/>
            <person name="Gunsalus K."/>
            <person name="Fitch D.H."/>
            <person name="Piano F."/>
        </authorList>
    </citation>
    <scope>NUCLEOTIDE SEQUENCE [LARGE SCALE GENOMIC DNA]</scope>
    <source>
        <strain evidence="2">PF1309</strain>
    </source>
</reference>
<accession>A0A2A2KBD0</accession>
<feature type="region of interest" description="Disordered" evidence="1">
    <location>
        <begin position="433"/>
        <end position="463"/>
    </location>
</feature>
<gene>
    <name evidence="2" type="ORF">WR25_20700</name>
</gene>
<feature type="region of interest" description="Disordered" evidence="1">
    <location>
        <begin position="400"/>
        <end position="420"/>
    </location>
</feature>
<feature type="region of interest" description="Disordered" evidence="1">
    <location>
        <begin position="50"/>
        <end position="70"/>
    </location>
</feature>
<name>A0A2A2KBD0_9BILA</name>
<dbReference type="EMBL" id="LIAE01009126">
    <property type="protein sequence ID" value="PAV71119.1"/>
    <property type="molecule type" value="Genomic_DNA"/>
</dbReference>
<evidence type="ECO:0000256" key="1">
    <source>
        <dbReference type="SAM" id="MobiDB-lite"/>
    </source>
</evidence>
<evidence type="ECO:0000313" key="3">
    <source>
        <dbReference type="Proteomes" id="UP000218231"/>
    </source>
</evidence>
<dbReference type="Proteomes" id="UP000218231">
    <property type="component" value="Unassembled WGS sequence"/>
</dbReference>
<sequence length="552" mass="60394">MTPASPLRRRARPVQGSVVADLRSNRHRDTAAVERRGAVRDAGGHRAIGRRRRGVDQRRHATDRVGEGRVGPVCDDERALRIAQRIEAQIGRPLRVDRVQHIGRRAIGFRVQPVVAQVIRLPRHRRAVVDLVGRRDVVPPAHRPVRIGQGQTRIFRSEARHRQDRQAIAGQMAQADPQIARCGTVVVRPAGNHLVPRIDAGDDVQLGADMHRRDRPHRLERQQVIGDVGQGVERARRGIEPFISHQPRRQPQLEIDAARRQHRRVDHDIGLRQDELIAAGERPIEQADGRRIARVGPEQPLQIEAHVHPRATRDRARDRSQHLVEQGAVIAGCSRDDRVSAGASGATGSASGTRASGCDVCGAPTPSAACASAGVGAINAVLAHRLRKWIVFIARFTRQGQPDGAPARGSPRVAKDGAVDAQPAAVPAAVVVGSDDGKRRPGRASAAPGSGSAGETQRNRRARGPCRRIAAMGQPEVRDQLAQFIGLPGQAARGGGRFLHHRGILLRRGVHLAHRDVDLRQAHRLLLGRRDRAPCASRRPHPRRCRPAPCSW</sequence>
<comment type="caution">
    <text evidence="2">The sequence shown here is derived from an EMBL/GenBank/DDBJ whole genome shotgun (WGS) entry which is preliminary data.</text>
</comment>
<dbReference type="AlphaFoldDB" id="A0A2A2KBD0"/>
<proteinExistence type="predicted"/>
<organism evidence="2 3">
    <name type="scientific">Diploscapter pachys</name>
    <dbReference type="NCBI Taxonomy" id="2018661"/>
    <lineage>
        <taxon>Eukaryota</taxon>
        <taxon>Metazoa</taxon>
        <taxon>Ecdysozoa</taxon>
        <taxon>Nematoda</taxon>
        <taxon>Chromadorea</taxon>
        <taxon>Rhabditida</taxon>
        <taxon>Rhabditina</taxon>
        <taxon>Rhabditomorpha</taxon>
        <taxon>Rhabditoidea</taxon>
        <taxon>Rhabditidae</taxon>
        <taxon>Diploscapter</taxon>
    </lineage>
</organism>
<feature type="compositionally biased region" description="Low complexity" evidence="1">
    <location>
        <begin position="443"/>
        <end position="454"/>
    </location>
</feature>